<feature type="compositionally biased region" description="Basic and acidic residues" evidence="1">
    <location>
        <begin position="318"/>
        <end position="331"/>
    </location>
</feature>
<name>A0A7X6MFC5_9ACTN</name>
<dbReference type="Proteomes" id="UP000553209">
    <property type="component" value="Unassembled WGS sequence"/>
</dbReference>
<dbReference type="Gene3D" id="2.130.10.130">
    <property type="entry name" value="Integrin alpha, N-terminal"/>
    <property type="match status" value="2"/>
</dbReference>
<evidence type="ECO:0000256" key="1">
    <source>
        <dbReference type="SAM" id="MobiDB-lite"/>
    </source>
</evidence>
<feature type="chain" id="PRO_5031099914" evidence="2">
    <location>
        <begin position="24"/>
        <end position="480"/>
    </location>
</feature>
<feature type="region of interest" description="Disordered" evidence="1">
    <location>
        <begin position="304"/>
        <end position="331"/>
    </location>
</feature>
<protein>
    <submittedName>
        <fullName evidence="3">VCBS repeat-containing protein</fullName>
    </submittedName>
</protein>
<feature type="signal peptide" evidence="2">
    <location>
        <begin position="1"/>
        <end position="23"/>
    </location>
</feature>
<feature type="compositionally biased region" description="Low complexity" evidence="1">
    <location>
        <begin position="20"/>
        <end position="35"/>
    </location>
</feature>
<comment type="caution">
    <text evidence="3">The sequence shown here is derived from an EMBL/GenBank/DDBJ whole genome shotgun (WGS) entry which is preliminary data.</text>
</comment>
<dbReference type="RefSeq" id="WP_061081083.1">
    <property type="nucleotide sequence ID" value="NZ_JAAXPG010000016.1"/>
</dbReference>
<dbReference type="InterPro" id="IPR028994">
    <property type="entry name" value="Integrin_alpha_N"/>
</dbReference>
<organism evidence="3 4">
    <name type="scientific">Nocardiopsis alborubida</name>
    <dbReference type="NCBI Taxonomy" id="146802"/>
    <lineage>
        <taxon>Bacteria</taxon>
        <taxon>Bacillati</taxon>
        <taxon>Actinomycetota</taxon>
        <taxon>Actinomycetes</taxon>
        <taxon>Streptosporangiales</taxon>
        <taxon>Nocardiopsidaceae</taxon>
        <taxon>Nocardiopsis</taxon>
    </lineage>
</organism>
<proteinExistence type="predicted"/>
<keyword evidence="2" id="KW-0732">Signal</keyword>
<evidence type="ECO:0000313" key="4">
    <source>
        <dbReference type="Proteomes" id="UP000553209"/>
    </source>
</evidence>
<evidence type="ECO:0000313" key="3">
    <source>
        <dbReference type="EMBL" id="NKY99544.1"/>
    </source>
</evidence>
<feature type="region of interest" description="Disordered" evidence="1">
    <location>
        <begin position="20"/>
        <end position="66"/>
    </location>
</feature>
<dbReference type="EMBL" id="JAAXPG010000016">
    <property type="protein sequence ID" value="NKY99544.1"/>
    <property type="molecule type" value="Genomic_DNA"/>
</dbReference>
<sequence>MLPRRLVLLPCVLLLSACGGAPAPGTGAETETAAPEEVREYETAPVPEGEGSAVPDDVNGDGFPDLLFTTRYDPDPEAGFPSHRLMTVHGSPEGPDPATRTVWSPYTVLPATSSGTGGEGARPGTADLDGDGFADIPVLVHADDELGFGMAASGRGPGAIVWGGPSGPDSETPPTPITLLAGEGWQDAFTALANGDFDGDGAPDLAAAKASANGEASRLMVMYGPFDRDGTPARSAQRTVDAQVGGLVAEPPAPGGGTSRLLFQHGDDGGQSENTLLLTGPGDPARWESVELVSGSLAAFGDLNSDGEGDLALGDSGSRNDEPGYRTEPPEVDQRVNVYLGPLNAEAAAPLAADMPTGDSSPGYGASRAMAMCDLDGDGTDVLAVGRDGHGVDLLRHTGDGIEVDGAEPLVRRGPEDGPLAAGDAAGRVAGLFSCADYDADGADELALAHDLEGTRDTPVRWWITGDGGEDEASFDSAAF</sequence>
<feature type="region of interest" description="Disordered" evidence="1">
    <location>
        <begin position="110"/>
        <end position="129"/>
    </location>
</feature>
<reference evidence="3 4" key="1">
    <citation type="submission" date="2020-04" db="EMBL/GenBank/DDBJ databases">
        <title>MicrobeNet Type strains.</title>
        <authorList>
            <person name="Nicholson A.C."/>
        </authorList>
    </citation>
    <scope>NUCLEOTIDE SEQUENCE [LARGE SCALE GENOMIC DNA]</scope>
    <source>
        <strain evidence="3 4">ATCC 23612</strain>
    </source>
</reference>
<dbReference type="PROSITE" id="PS51257">
    <property type="entry name" value="PROKAR_LIPOPROTEIN"/>
    <property type="match status" value="1"/>
</dbReference>
<dbReference type="SUPFAM" id="SSF69318">
    <property type="entry name" value="Integrin alpha N-terminal domain"/>
    <property type="match status" value="2"/>
</dbReference>
<evidence type="ECO:0000256" key="2">
    <source>
        <dbReference type="SAM" id="SignalP"/>
    </source>
</evidence>
<dbReference type="AlphaFoldDB" id="A0A7X6MFC5"/>
<accession>A0A7X6MFC5</accession>
<keyword evidence="4" id="KW-1185">Reference proteome</keyword>
<gene>
    <name evidence="3" type="ORF">HGB44_18005</name>
</gene>